<dbReference type="InterPro" id="IPR044398">
    <property type="entry name" value="Globin-sensor_dom"/>
</dbReference>
<dbReference type="InterPro" id="IPR029787">
    <property type="entry name" value="Nucleotide_cyclase"/>
</dbReference>
<dbReference type="PANTHER" id="PTHR33121:SF70">
    <property type="entry name" value="SIGNALING PROTEIN YKOW"/>
    <property type="match status" value="1"/>
</dbReference>
<gene>
    <name evidence="5" type="ORF">FVE67_04110</name>
</gene>
<dbReference type="AlphaFoldDB" id="A0A6H1WS84"/>
<keyword evidence="6" id="KW-1185">Reference proteome</keyword>
<organism evidence="5 6">
    <name type="scientific">Thermosulfurimonas marina</name>
    <dbReference type="NCBI Taxonomy" id="2047767"/>
    <lineage>
        <taxon>Bacteria</taxon>
        <taxon>Pseudomonadati</taxon>
        <taxon>Thermodesulfobacteriota</taxon>
        <taxon>Thermodesulfobacteria</taxon>
        <taxon>Thermodesulfobacteriales</taxon>
        <taxon>Thermodesulfobacteriaceae</taxon>
        <taxon>Thermosulfurimonas</taxon>
    </lineage>
</organism>
<dbReference type="SMART" id="SM00065">
    <property type="entry name" value="GAF"/>
    <property type="match status" value="1"/>
</dbReference>
<dbReference type="Gene3D" id="1.10.490.10">
    <property type="entry name" value="Globins"/>
    <property type="match status" value="1"/>
</dbReference>
<dbReference type="PANTHER" id="PTHR33121">
    <property type="entry name" value="CYCLIC DI-GMP PHOSPHODIESTERASE PDEF"/>
    <property type="match status" value="1"/>
</dbReference>
<dbReference type="GO" id="GO:0020037">
    <property type="term" value="F:heme binding"/>
    <property type="evidence" value="ECO:0007669"/>
    <property type="project" value="InterPro"/>
</dbReference>
<sequence length="770" mass="86422">MVSPLLLPTEEEKGLLEELAALAQERGLYEEFYRHVALLKDSPALEEIFSDPQRFAALKEKISSFLVDFLAAPSSAEILARTEAVARRHLEVGVSPARFQEGLFLLWHILYRELGAREKVPKRRGTLRILLTRLIFWLSLRVTGVYFVLREENLAEALKELETLNRIYALLREINLLIFEEREDVHRLLERACEIMVRVGGFALAWVALNRPPSPEVEIAAAAGETAYLEDFEVSADPERPSGQGPCGLSLREGRPVVVGDTRQDPRFRPWAEKSERLGFRSLVALPLSLEGELRGSLLLYARTPHHFTAREIRLLEEIARDLSLGYLHILKTRALEEALFRDVLTGLPNQRYLLAALEHELEIAGHKALPLILVRLDLDRFSALNLELGRVRADALLREIGARLLWLVSNSGTLARVGPDEFAFSYLLDDLSPGALVARVQKALSEPFRIDHEEIRLTASLGAALFPEDGREPEALLDAASLALKEARKKGPGGMAFYSPKVSEKALTHFVLLRDLERALERQEFVLYFQPRIALSSRKVTSLEALIRWQAPEKGLVPPGEFIPPLEDSGLIVEVGRWVIREAARALKELREEFPELRLSFNVSVKQFLDQEVLLSALREALSETGLPGQALEMEITESLLFKVGASGEGLLEEVAGMGLEIALDDFGTGYSSFAYLKKIPARTLKIDYSFVKGLPESREDAEVVMAIVSMARNLGKRLVAEGVERKEQLAFLAGLGVEEIQGFLFARPLPLEEVRLFLRTFDPSKAFW</sequence>
<dbReference type="Pfam" id="PF00563">
    <property type="entry name" value="EAL"/>
    <property type="match status" value="1"/>
</dbReference>
<dbReference type="InterPro" id="IPR009050">
    <property type="entry name" value="Globin-like_sf"/>
</dbReference>
<dbReference type="Proteomes" id="UP000501253">
    <property type="component" value="Chromosome"/>
</dbReference>
<dbReference type="InterPro" id="IPR035919">
    <property type="entry name" value="EAL_sf"/>
</dbReference>
<feature type="domain" description="GGDEF" evidence="4">
    <location>
        <begin position="370"/>
        <end position="501"/>
    </location>
</feature>
<protein>
    <recommendedName>
        <fullName evidence="1">Diguanylate cyclase DosC</fullName>
    </recommendedName>
    <alternativeName>
        <fullName evidence="2">Direct oxygen-sensing cyclase</fullName>
    </alternativeName>
</protein>
<dbReference type="Pfam" id="PF11563">
    <property type="entry name" value="Protoglobin"/>
    <property type="match status" value="1"/>
</dbReference>
<dbReference type="InterPro" id="IPR003018">
    <property type="entry name" value="GAF"/>
</dbReference>
<proteinExistence type="predicted"/>
<dbReference type="SUPFAM" id="SSF55781">
    <property type="entry name" value="GAF domain-like"/>
    <property type="match status" value="1"/>
</dbReference>
<dbReference type="CDD" id="cd01948">
    <property type="entry name" value="EAL"/>
    <property type="match status" value="1"/>
</dbReference>
<dbReference type="SUPFAM" id="SSF141868">
    <property type="entry name" value="EAL domain-like"/>
    <property type="match status" value="1"/>
</dbReference>
<dbReference type="EMBL" id="CP042909">
    <property type="protein sequence ID" value="QJA06030.1"/>
    <property type="molecule type" value="Genomic_DNA"/>
</dbReference>
<dbReference type="CDD" id="cd01949">
    <property type="entry name" value="GGDEF"/>
    <property type="match status" value="1"/>
</dbReference>
<evidence type="ECO:0000256" key="2">
    <source>
        <dbReference type="ARBA" id="ARBA00029839"/>
    </source>
</evidence>
<dbReference type="RefSeq" id="WP_168719385.1">
    <property type="nucleotide sequence ID" value="NZ_CP042909.1"/>
</dbReference>
<dbReference type="NCBIfam" id="TIGR00254">
    <property type="entry name" value="GGDEF"/>
    <property type="match status" value="1"/>
</dbReference>
<dbReference type="InterPro" id="IPR050706">
    <property type="entry name" value="Cyclic-di-GMP_PDE-like"/>
</dbReference>
<evidence type="ECO:0000259" key="3">
    <source>
        <dbReference type="PROSITE" id="PS50883"/>
    </source>
</evidence>
<dbReference type="KEGG" id="tmai:FVE67_04110"/>
<evidence type="ECO:0000313" key="6">
    <source>
        <dbReference type="Proteomes" id="UP000501253"/>
    </source>
</evidence>
<dbReference type="Gene3D" id="3.20.20.450">
    <property type="entry name" value="EAL domain"/>
    <property type="match status" value="1"/>
</dbReference>
<dbReference type="PROSITE" id="PS50883">
    <property type="entry name" value="EAL"/>
    <property type="match status" value="1"/>
</dbReference>
<dbReference type="Pfam" id="PF13185">
    <property type="entry name" value="GAF_2"/>
    <property type="match status" value="1"/>
</dbReference>
<evidence type="ECO:0000313" key="5">
    <source>
        <dbReference type="EMBL" id="QJA06030.1"/>
    </source>
</evidence>
<accession>A0A6H1WS84</accession>
<dbReference type="InterPro" id="IPR012292">
    <property type="entry name" value="Globin/Proto"/>
</dbReference>
<dbReference type="SUPFAM" id="SSF46458">
    <property type="entry name" value="Globin-like"/>
    <property type="match status" value="1"/>
</dbReference>
<dbReference type="PROSITE" id="PS50887">
    <property type="entry name" value="GGDEF"/>
    <property type="match status" value="1"/>
</dbReference>
<dbReference type="Gene3D" id="3.30.70.270">
    <property type="match status" value="1"/>
</dbReference>
<dbReference type="GO" id="GO:0071111">
    <property type="term" value="F:cyclic-guanylate-specific phosphodiesterase activity"/>
    <property type="evidence" value="ECO:0007669"/>
    <property type="project" value="InterPro"/>
</dbReference>
<dbReference type="Pfam" id="PF00990">
    <property type="entry name" value="GGDEF"/>
    <property type="match status" value="1"/>
</dbReference>
<dbReference type="InterPro" id="IPR029016">
    <property type="entry name" value="GAF-like_dom_sf"/>
</dbReference>
<feature type="domain" description="EAL" evidence="3">
    <location>
        <begin position="510"/>
        <end position="764"/>
    </location>
</feature>
<name>A0A6H1WS84_9BACT</name>
<dbReference type="GO" id="GO:0019825">
    <property type="term" value="F:oxygen binding"/>
    <property type="evidence" value="ECO:0007669"/>
    <property type="project" value="InterPro"/>
</dbReference>
<dbReference type="SUPFAM" id="SSF55073">
    <property type="entry name" value="Nucleotide cyclase"/>
    <property type="match status" value="1"/>
</dbReference>
<reference evidence="5 6" key="1">
    <citation type="submission" date="2019-08" db="EMBL/GenBank/DDBJ databases">
        <title>Complete genome sequence of Thermosulfurimonas marina SU872T, an anaerobic thermophilic chemolithoautotrophic bacterium isolated from a shallow marine hydrothermal vent.</title>
        <authorList>
            <person name="Allioux M."/>
            <person name="Jebbar M."/>
            <person name="Slobodkina G."/>
            <person name="Slobodkin A."/>
            <person name="Moalic Y."/>
            <person name="Frolova A."/>
            <person name="Shao Z."/>
            <person name="Alain K."/>
        </authorList>
    </citation>
    <scope>NUCLEOTIDE SEQUENCE [LARGE SCALE GENOMIC DNA]</scope>
    <source>
        <strain evidence="5 6">SU872</strain>
    </source>
</reference>
<dbReference type="InterPro" id="IPR000160">
    <property type="entry name" value="GGDEF_dom"/>
</dbReference>
<dbReference type="Gene3D" id="3.30.450.40">
    <property type="match status" value="1"/>
</dbReference>
<evidence type="ECO:0000259" key="4">
    <source>
        <dbReference type="PROSITE" id="PS50887"/>
    </source>
</evidence>
<dbReference type="SMART" id="SM00052">
    <property type="entry name" value="EAL"/>
    <property type="match status" value="1"/>
</dbReference>
<evidence type="ECO:0000256" key="1">
    <source>
        <dbReference type="ARBA" id="ARBA00015125"/>
    </source>
</evidence>
<dbReference type="SMART" id="SM00267">
    <property type="entry name" value="GGDEF"/>
    <property type="match status" value="1"/>
</dbReference>
<dbReference type="InterPro" id="IPR043128">
    <property type="entry name" value="Rev_trsase/Diguanyl_cyclase"/>
</dbReference>
<dbReference type="InterPro" id="IPR001633">
    <property type="entry name" value="EAL_dom"/>
</dbReference>